<feature type="region of interest" description="Disordered" evidence="1">
    <location>
        <begin position="188"/>
        <end position="362"/>
    </location>
</feature>
<feature type="compositionally biased region" description="Pro residues" evidence="1">
    <location>
        <begin position="215"/>
        <end position="226"/>
    </location>
</feature>
<dbReference type="SUPFAM" id="SSF81383">
    <property type="entry name" value="F-box domain"/>
    <property type="match status" value="1"/>
</dbReference>
<dbReference type="AlphaFoldDB" id="A0A4S2MIL7"/>
<dbReference type="EMBL" id="ML220170">
    <property type="protein sequence ID" value="TGZ76643.1"/>
    <property type="molecule type" value="Genomic_DNA"/>
</dbReference>
<dbReference type="Proteomes" id="UP000298138">
    <property type="component" value="Unassembled WGS sequence"/>
</dbReference>
<evidence type="ECO:0000259" key="2">
    <source>
        <dbReference type="PROSITE" id="PS50181"/>
    </source>
</evidence>
<evidence type="ECO:0000313" key="3">
    <source>
        <dbReference type="EMBL" id="TGZ76643.1"/>
    </source>
</evidence>
<dbReference type="InterPro" id="IPR001810">
    <property type="entry name" value="F-box_dom"/>
</dbReference>
<dbReference type="PROSITE" id="PS50181">
    <property type="entry name" value="FBOX"/>
    <property type="match status" value="1"/>
</dbReference>
<protein>
    <recommendedName>
        <fullName evidence="2">F-box domain-containing protein</fullName>
    </recommendedName>
</protein>
<accession>A0A4S2MIL7</accession>
<feature type="compositionally biased region" description="Low complexity" evidence="1">
    <location>
        <begin position="242"/>
        <end position="252"/>
    </location>
</feature>
<feature type="compositionally biased region" description="Pro residues" evidence="1">
    <location>
        <begin position="253"/>
        <end position="265"/>
    </location>
</feature>
<dbReference type="Pfam" id="PF12937">
    <property type="entry name" value="F-box-like"/>
    <property type="match status" value="1"/>
</dbReference>
<feature type="compositionally biased region" description="Low complexity" evidence="1">
    <location>
        <begin position="331"/>
        <end position="342"/>
    </location>
</feature>
<feature type="compositionally biased region" description="Polar residues" evidence="1">
    <location>
        <begin position="227"/>
        <end position="241"/>
    </location>
</feature>
<name>A0A4S2MIL7_9PEZI</name>
<proteinExistence type="predicted"/>
<organism evidence="3 4">
    <name type="scientific">Ascodesmis nigricans</name>
    <dbReference type="NCBI Taxonomy" id="341454"/>
    <lineage>
        <taxon>Eukaryota</taxon>
        <taxon>Fungi</taxon>
        <taxon>Dikarya</taxon>
        <taxon>Ascomycota</taxon>
        <taxon>Pezizomycotina</taxon>
        <taxon>Pezizomycetes</taxon>
        <taxon>Pezizales</taxon>
        <taxon>Ascodesmidaceae</taxon>
        <taxon>Ascodesmis</taxon>
    </lineage>
</organism>
<keyword evidence="4" id="KW-1185">Reference proteome</keyword>
<dbReference type="PRINTS" id="PR01217">
    <property type="entry name" value="PRICHEXTENSN"/>
</dbReference>
<dbReference type="Gene3D" id="1.20.1280.50">
    <property type="match status" value="1"/>
</dbReference>
<feature type="compositionally biased region" description="Polar residues" evidence="1">
    <location>
        <begin position="194"/>
        <end position="212"/>
    </location>
</feature>
<dbReference type="InParanoid" id="A0A4S2MIL7"/>
<feature type="domain" description="F-box" evidence="2">
    <location>
        <begin position="19"/>
        <end position="64"/>
    </location>
</feature>
<reference evidence="3 4" key="1">
    <citation type="submission" date="2019-04" db="EMBL/GenBank/DDBJ databases">
        <title>Comparative genomics and transcriptomics to analyze fruiting body development in filamentous ascomycetes.</title>
        <authorList>
            <consortium name="DOE Joint Genome Institute"/>
            <person name="Lutkenhaus R."/>
            <person name="Traeger S."/>
            <person name="Breuer J."/>
            <person name="Kuo A."/>
            <person name="Lipzen A."/>
            <person name="Pangilinan J."/>
            <person name="Dilworth D."/>
            <person name="Sandor L."/>
            <person name="Poggeler S."/>
            <person name="Barry K."/>
            <person name="Grigoriev I.V."/>
            <person name="Nowrousian M."/>
        </authorList>
    </citation>
    <scope>NUCLEOTIDE SEQUENCE [LARGE SCALE GENOMIC DNA]</scope>
    <source>
        <strain evidence="3 4">CBS 389.68</strain>
    </source>
</reference>
<dbReference type="InterPro" id="IPR036047">
    <property type="entry name" value="F-box-like_dom_sf"/>
</dbReference>
<sequence length="362" mass="39050">MRGYRYSTVHINSIPQPQAMILTTLPCELVLQVASYVPNRDLKALRLTCHEFQHLVTPLLFRRFVYHHMKGPLGFRFSRYDNNEEIGRPILEKVHEDMRTGSVTTGLLGDSFHDRMRELILRQEVRAVTMAKKDVSAVAGVLRENVRAAAIILHEVESDGDSESATQGLERILEILEHVTELNSTKKHPIPSLLCTTSSTPELKPSRTSLSPDSGPAPHPILPLSPNPSHTLPSLYATTHKQTPQTSPSSSPASPPLSTPSPSEPSNPTSTPTASSSIPSSPQAPFQICAPSPSTTSTSPSTAPPSRTNSMPPSPISTSSPGTPRAPPEPTSQAPPSSSISFSRDRARNPSSTRTLSFSGAA</sequence>
<dbReference type="STRING" id="341454.A0A4S2MIL7"/>
<evidence type="ECO:0000313" key="4">
    <source>
        <dbReference type="Proteomes" id="UP000298138"/>
    </source>
</evidence>
<feature type="compositionally biased region" description="Polar residues" evidence="1">
    <location>
        <begin position="349"/>
        <end position="362"/>
    </location>
</feature>
<gene>
    <name evidence="3" type="ORF">EX30DRAFT_231501</name>
</gene>
<evidence type="ECO:0000256" key="1">
    <source>
        <dbReference type="SAM" id="MobiDB-lite"/>
    </source>
</evidence>
<feature type="compositionally biased region" description="Low complexity" evidence="1">
    <location>
        <begin position="266"/>
        <end position="323"/>
    </location>
</feature>
<dbReference type="OrthoDB" id="5422579at2759"/>